<geneLocation type="plasmid" evidence="2 3">
    <name>unnamed3</name>
</geneLocation>
<evidence type="ECO:0000259" key="1">
    <source>
        <dbReference type="SMART" id="SM00278"/>
    </source>
</evidence>
<evidence type="ECO:0000313" key="2">
    <source>
        <dbReference type="EMBL" id="UTF56036.1"/>
    </source>
</evidence>
<accession>A0A9E7SYI0</accession>
<reference evidence="2" key="1">
    <citation type="submission" date="2022-06" db="EMBL/GenBank/DDBJ databases">
        <title>Diverse halophilic archaea isolated from saline environments.</title>
        <authorList>
            <person name="Cui H.-L."/>
        </authorList>
    </citation>
    <scope>NUCLEOTIDE SEQUENCE</scope>
    <source>
        <strain evidence="2">WLHS1</strain>
        <plasmid evidence="2">unnamed3</plasmid>
    </source>
</reference>
<protein>
    <submittedName>
        <fullName evidence="2">Helix-hairpin-helix domain-containing protein</fullName>
    </submittedName>
</protein>
<dbReference type="AlphaFoldDB" id="A0A9E7SYI0"/>
<proteinExistence type="predicted"/>
<keyword evidence="2" id="KW-0614">Plasmid</keyword>
<dbReference type="KEGG" id="sawl:NGM29_20835"/>
<dbReference type="RefSeq" id="WP_254161652.1">
    <property type="nucleotide sequence ID" value="NZ_CP100358.1"/>
</dbReference>
<feature type="domain" description="Helix-hairpin-helix DNA-binding motif class 1" evidence="1">
    <location>
        <begin position="46"/>
        <end position="65"/>
    </location>
</feature>
<dbReference type="GO" id="GO:0006281">
    <property type="term" value="P:DNA repair"/>
    <property type="evidence" value="ECO:0007669"/>
    <property type="project" value="InterPro"/>
</dbReference>
<organism evidence="2 3">
    <name type="scientific">Natronosalvus rutilus</name>
    <dbReference type="NCBI Taxonomy" id="2953753"/>
    <lineage>
        <taxon>Archaea</taxon>
        <taxon>Methanobacteriati</taxon>
        <taxon>Methanobacteriota</taxon>
        <taxon>Stenosarchaea group</taxon>
        <taxon>Halobacteria</taxon>
        <taxon>Halobacteriales</taxon>
        <taxon>Natrialbaceae</taxon>
        <taxon>Natronosalvus</taxon>
    </lineage>
</organism>
<dbReference type="EMBL" id="CP100358">
    <property type="protein sequence ID" value="UTF56036.1"/>
    <property type="molecule type" value="Genomic_DNA"/>
</dbReference>
<keyword evidence="3" id="KW-1185">Reference proteome</keyword>
<feature type="domain" description="Helix-hairpin-helix DNA-binding motif class 1" evidence="1">
    <location>
        <begin position="6"/>
        <end position="25"/>
    </location>
</feature>
<dbReference type="Proteomes" id="UP001056855">
    <property type="component" value="Plasmid unnamed3"/>
</dbReference>
<dbReference type="GO" id="GO:0003677">
    <property type="term" value="F:DNA binding"/>
    <property type="evidence" value="ECO:0007669"/>
    <property type="project" value="InterPro"/>
</dbReference>
<dbReference type="SMART" id="SM00278">
    <property type="entry name" value="HhH1"/>
    <property type="match status" value="2"/>
</dbReference>
<evidence type="ECO:0000313" key="3">
    <source>
        <dbReference type="Proteomes" id="UP001056855"/>
    </source>
</evidence>
<gene>
    <name evidence="2" type="ORF">NGM29_20835</name>
</gene>
<dbReference type="GeneID" id="73292547"/>
<name>A0A9E7SYI0_9EURY</name>
<sequence length="146" mass="15489">MSELADRLEEVNGIGEATAAVIAGEFDSTEELREVVTDIPAGYSPARLSKLDGFSPDRARKLAIAIDEAGVLETPDLLWGAPGNAHVQHIFGEDGRSLCGKYGFYPTGRGTPVQEGAAYVDGEDCKECCRKADPVTVDAEGGEDDE</sequence>
<dbReference type="Gene3D" id="1.10.150.20">
    <property type="entry name" value="5' to 3' exonuclease, C-terminal subdomain"/>
    <property type="match status" value="1"/>
</dbReference>
<dbReference type="Pfam" id="PF14520">
    <property type="entry name" value="HHH_5"/>
    <property type="match status" value="1"/>
</dbReference>
<dbReference type="InterPro" id="IPR003583">
    <property type="entry name" value="Hlx-hairpin-Hlx_DNA-bd_motif"/>
</dbReference>